<dbReference type="OrthoDB" id="195732at2"/>
<dbReference type="Gene3D" id="3.40.190.10">
    <property type="entry name" value="Periplasmic binding protein-like II"/>
    <property type="match status" value="2"/>
</dbReference>
<dbReference type="SUPFAM" id="SSF53850">
    <property type="entry name" value="Periplasmic binding protein-like II"/>
    <property type="match status" value="1"/>
</dbReference>
<protein>
    <submittedName>
        <fullName evidence="2">Uncharacterized protein</fullName>
    </submittedName>
</protein>
<dbReference type="AlphaFoldDB" id="N6WYR8"/>
<sequence length="459" mass="50940">MWRSCKSRNCSSRNLGKQWPIQTTSSTRDLPIAATLFITRMMVLAVHYGQALGRVMRVVTRTFFTLYLLAFGSSVAAEQPLQLFASPAPPYQYGADGEIRGSTVDALRCALSETPWRPHIQMVPQRRASHSLQKGVIDGYLGIAPSAELNKHAVISAPLALEKWYLYSEQPVESLDGLRLGAIAGSNEAMWLERRGYDVTMQVATLEQLVALIDRQRIDGLVVDSRVMEAYLEQQEAFQPAPGLDAQFIRFAPLGLYLGNNFVNVHPDFLARLNARLDDCVTSGFQLDEKEAGEVLKQARALFANLQQQVNLEAALRSARNDYTLAEILMIDQLWQQASVKNPTDEALAITANPTSLALEHWQASHNGRITELMLIDHQGALVAMSRLTSDFWQGDESKFREVVANVDKGLFLSPVRFDASSRHFQVIASKSIFDDRSGELIGVVAIGLDIEKALSGLH</sequence>
<dbReference type="Gene3D" id="3.30.450.20">
    <property type="entry name" value="PAS domain"/>
    <property type="match status" value="1"/>
</dbReference>
<keyword evidence="1" id="KW-0472">Membrane</keyword>
<dbReference type="HOGENOM" id="CLU_698154_0_0_6"/>
<dbReference type="EMBL" id="APLQ01000011">
    <property type="protein sequence ID" value="ENO16237.2"/>
    <property type="molecule type" value="Genomic_DNA"/>
</dbReference>
<dbReference type="CDD" id="cd18773">
    <property type="entry name" value="PDC1_HK_sensor"/>
    <property type="match status" value="1"/>
</dbReference>
<dbReference type="PATRIC" id="fig|626887.3.peg.2566"/>
<dbReference type="STRING" id="626887.J057_12811"/>
<keyword evidence="1" id="KW-0812">Transmembrane</keyword>
<evidence type="ECO:0000256" key="1">
    <source>
        <dbReference type="SAM" id="Phobius"/>
    </source>
</evidence>
<dbReference type="eggNOG" id="COG0834">
    <property type="taxonomic scope" value="Bacteria"/>
</dbReference>
<reference evidence="2 3" key="1">
    <citation type="journal article" date="2013" name="Genome Announc.">
        <title>Genome Sequence of the Polycyclic Aromatic Hydrocarbon-Degrading Bacterium Strain Marinobacter nanhaiticus D15-8WT.</title>
        <authorList>
            <person name="Cui Z."/>
            <person name="Gao W."/>
            <person name="Li Q."/>
            <person name="Xu G."/>
            <person name="Zheng L."/>
        </authorList>
    </citation>
    <scope>NUCLEOTIDE SEQUENCE [LARGE SCALE GENOMIC DNA]</scope>
    <source>
        <strain evidence="2 3">D15-8W</strain>
    </source>
</reference>
<comment type="caution">
    <text evidence="2">The sequence shown here is derived from an EMBL/GenBank/DDBJ whole genome shotgun (WGS) entry which is preliminary data.</text>
</comment>
<accession>N6WYR8</accession>
<dbReference type="Proteomes" id="UP000013165">
    <property type="component" value="Unassembled WGS sequence"/>
</dbReference>
<evidence type="ECO:0000313" key="2">
    <source>
        <dbReference type="EMBL" id="ENO16237.2"/>
    </source>
</evidence>
<evidence type="ECO:0000313" key="3">
    <source>
        <dbReference type="Proteomes" id="UP000013165"/>
    </source>
</evidence>
<keyword evidence="1" id="KW-1133">Transmembrane helix</keyword>
<name>N6WYR8_9GAMM</name>
<organism evidence="2 3">
    <name type="scientific">Marinobacter nanhaiticus D15-8W</name>
    <dbReference type="NCBI Taxonomy" id="626887"/>
    <lineage>
        <taxon>Bacteria</taxon>
        <taxon>Pseudomonadati</taxon>
        <taxon>Pseudomonadota</taxon>
        <taxon>Gammaproteobacteria</taxon>
        <taxon>Pseudomonadales</taxon>
        <taxon>Marinobacteraceae</taxon>
        <taxon>Marinobacter</taxon>
    </lineage>
</organism>
<proteinExistence type="predicted"/>
<gene>
    <name evidence="2" type="ORF">J057_12811</name>
</gene>
<feature type="transmembrane region" description="Helical" evidence="1">
    <location>
        <begin position="58"/>
        <end position="77"/>
    </location>
</feature>
<keyword evidence="3" id="KW-1185">Reference proteome</keyword>